<dbReference type="EMBL" id="BARW01008180">
    <property type="protein sequence ID" value="GAI81374.1"/>
    <property type="molecule type" value="Genomic_DNA"/>
</dbReference>
<gene>
    <name evidence="1" type="ORF">S12H4_16847</name>
</gene>
<dbReference type="AlphaFoldDB" id="X1TMV6"/>
<organism evidence="1">
    <name type="scientific">marine sediment metagenome</name>
    <dbReference type="NCBI Taxonomy" id="412755"/>
    <lineage>
        <taxon>unclassified sequences</taxon>
        <taxon>metagenomes</taxon>
        <taxon>ecological metagenomes</taxon>
    </lineage>
</organism>
<comment type="caution">
    <text evidence="1">The sequence shown here is derived from an EMBL/GenBank/DDBJ whole genome shotgun (WGS) entry which is preliminary data.</text>
</comment>
<protein>
    <submittedName>
        <fullName evidence="1">Uncharacterized protein</fullName>
    </submittedName>
</protein>
<name>X1TMV6_9ZZZZ</name>
<reference evidence="1" key="1">
    <citation type="journal article" date="2014" name="Front. Microbiol.">
        <title>High frequency of phylogenetically diverse reductive dehalogenase-homologous genes in deep subseafloor sedimentary metagenomes.</title>
        <authorList>
            <person name="Kawai M."/>
            <person name="Futagami T."/>
            <person name="Toyoda A."/>
            <person name="Takaki Y."/>
            <person name="Nishi S."/>
            <person name="Hori S."/>
            <person name="Arai W."/>
            <person name="Tsubouchi T."/>
            <person name="Morono Y."/>
            <person name="Uchiyama I."/>
            <person name="Ito T."/>
            <person name="Fujiyama A."/>
            <person name="Inagaki F."/>
            <person name="Takami H."/>
        </authorList>
    </citation>
    <scope>NUCLEOTIDE SEQUENCE</scope>
    <source>
        <strain evidence="1">Expedition CK06-06</strain>
    </source>
</reference>
<accession>X1TMV6</accession>
<proteinExistence type="predicted"/>
<evidence type="ECO:0000313" key="1">
    <source>
        <dbReference type="EMBL" id="GAI81374.1"/>
    </source>
</evidence>
<sequence>MRTRKELEAFEKTRAFYKEELKKEDLAGAERNSYLRALGVIEKHIEREKEYLALVQNI</sequence>